<dbReference type="InterPro" id="IPR050613">
    <property type="entry name" value="Sec_Metabolite_Reg"/>
</dbReference>
<dbReference type="AlphaFoldDB" id="A0A9N9ZA61"/>
<evidence type="ECO:0000313" key="4">
    <source>
        <dbReference type="Proteomes" id="UP000775872"/>
    </source>
</evidence>
<dbReference type="Proteomes" id="UP000775872">
    <property type="component" value="Unassembled WGS sequence"/>
</dbReference>
<keyword evidence="4" id="KW-1185">Reference proteome</keyword>
<dbReference type="PANTHER" id="PTHR31001">
    <property type="entry name" value="UNCHARACTERIZED TRANSCRIPTIONAL REGULATORY PROTEIN"/>
    <property type="match status" value="1"/>
</dbReference>
<dbReference type="OrthoDB" id="2406834at2759"/>
<accession>A0A9N9ZA61</accession>
<sequence>MSFLINIDAVMPADVNDNDITEDGVFQTSTQPTQMSAMIFKIRLFRLSSKICQAIENLSHLDEITLGNLDAEVGAEQHQWDSVFLVDGSPSLLDTSSYAHWCVLQLYAHQLYLLLHRPFSHPQPTNGRSYLAASREKCIASGAALLDIHRQLVELPRLRHYRWYAHGMSGFCAFHGAVALASCLLAGTSEEFESRSYRAMFDGAVLRIGLLQNKSPICVKAYPILGHLQSLLSPSQFQWSDSAGHEFGYSFDNWIDTIQWLNPDSVNWDVWDSVLHG</sequence>
<comment type="caution">
    <text evidence="3">The sequence shown here is derived from an EMBL/GenBank/DDBJ whole genome shotgun (WGS) entry which is preliminary data.</text>
</comment>
<comment type="subcellular location">
    <subcellularLocation>
        <location evidence="1">Nucleus</location>
    </subcellularLocation>
</comment>
<dbReference type="EMBL" id="CABFOC020000042">
    <property type="protein sequence ID" value="CAH0051766.1"/>
    <property type="molecule type" value="Genomic_DNA"/>
</dbReference>
<dbReference type="PANTHER" id="PTHR31001:SF40">
    <property type="entry name" value="ZN(II)2CYS6 TRANSCRIPTION FACTOR (EUROFUNG)"/>
    <property type="match status" value="1"/>
</dbReference>
<keyword evidence="2" id="KW-0539">Nucleus</keyword>
<gene>
    <name evidence="3" type="ORF">CSOL1703_00014416</name>
</gene>
<protein>
    <submittedName>
        <fullName evidence="3">Uncharacterized protein</fullName>
    </submittedName>
</protein>
<evidence type="ECO:0000256" key="1">
    <source>
        <dbReference type="ARBA" id="ARBA00004123"/>
    </source>
</evidence>
<evidence type="ECO:0000256" key="2">
    <source>
        <dbReference type="ARBA" id="ARBA00023242"/>
    </source>
</evidence>
<evidence type="ECO:0000313" key="3">
    <source>
        <dbReference type="EMBL" id="CAH0051766.1"/>
    </source>
</evidence>
<organism evidence="3 4">
    <name type="scientific">Clonostachys solani</name>
    <dbReference type="NCBI Taxonomy" id="160281"/>
    <lineage>
        <taxon>Eukaryota</taxon>
        <taxon>Fungi</taxon>
        <taxon>Dikarya</taxon>
        <taxon>Ascomycota</taxon>
        <taxon>Pezizomycotina</taxon>
        <taxon>Sordariomycetes</taxon>
        <taxon>Hypocreomycetidae</taxon>
        <taxon>Hypocreales</taxon>
        <taxon>Bionectriaceae</taxon>
        <taxon>Clonostachys</taxon>
    </lineage>
</organism>
<reference evidence="4" key="1">
    <citation type="submission" date="2019-06" db="EMBL/GenBank/DDBJ databases">
        <authorList>
            <person name="Broberg M."/>
        </authorList>
    </citation>
    <scope>NUCLEOTIDE SEQUENCE [LARGE SCALE GENOMIC DNA]</scope>
</reference>
<dbReference type="CDD" id="cd12148">
    <property type="entry name" value="fungal_TF_MHR"/>
    <property type="match status" value="1"/>
</dbReference>
<proteinExistence type="predicted"/>
<reference evidence="3 4" key="2">
    <citation type="submission" date="2021-10" db="EMBL/GenBank/DDBJ databases">
        <authorList>
            <person name="Piombo E."/>
        </authorList>
    </citation>
    <scope>NUCLEOTIDE SEQUENCE [LARGE SCALE GENOMIC DNA]</scope>
</reference>
<name>A0A9N9ZA61_9HYPO</name>
<dbReference type="GO" id="GO:0005634">
    <property type="term" value="C:nucleus"/>
    <property type="evidence" value="ECO:0007669"/>
    <property type="project" value="UniProtKB-SubCell"/>
</dbReference>